<keyword evidence="1 4" id="KW-0489">Methyltransferase</keyword>
<comment type="similarity">
    <text evidence="4">Belongs to the class I-like SAM-binding methyltransferase superfamily. gTMT family.</text>
</comment>
<evidence type="ECO:0000259" key="5">
    <source>
        <dbReference type="SMART" id="SM00828"/>
    </source>
</evidence>
<evidence type="ECO:0000256" key="1">
    <source>
        <dbReference type="ARBA" id="ARBA00022603"/>
    </source>
</evidence>
<dbReference type="Pfam" id="PF08241">
    <property type="entry name" value="Methyltransf_11"/>
    <property type="match status" value="1"/>
</dbReference>
<dbReference type="GO" id="GO:0032259">
    <property type="term" value="P:methylation"/>
    <property type="evidence" value="ECO:0007669"/>
    <property type="project" value="UniProtKB-UniRule"/>
</dbReference>
<keyword evidence="7" id="KW-1185">Reference proteome</keyword>
<evidence type="ECO:0000256" key="3">
    <source>
        <dbReference type="ARBA" id="ARBA00022691"/>
    </source>
</evidence>
<dbReference type="SMART" id="SM00828">
    <property type="entry name" value="PKS_MT"/>
    <property type="match status" value="1"/>
</dbReference>
<dbReference type="Gene3D" id="3.40.50.150">
    <property type="entry name" value="Vaccinia Virus protein VP39"/>
    <property type="match status" value="1"/>
</dbReference>
<dbReference type="SUPFAM" id="SSF53335">
    <property type="entry name" value="S-adenosyl-L-methionine-dependent methyltransferases"/>
    <property type="match status" value="1"/>
</dbReference>
<dbReference type="Proteomes" id="UP000011087">
    <property type="component" value="Unassembled WGS sequence"/>
</dbReference>
<name>A0A0C3TPV2_GUITC</name>
<proteinExistence type="inferred from homology"/>
<dbReference type="InterPro" id="IPR025774">
    <property type="entry name" value="PiNMT-like"/>
</dbReference>
<dbReference type="EnsemblProtists" id="EKX45940">
    <property type="protein sequence ID" value="EKX45940"/>
    <property type="gene ID" value="GUITHDRAFT_71036"/>
</dbReference>
<dbReference type="InterPro" id="IPR050447">
    <property type="entry name" value="Erg6_SMT_methyltransf"/>
</dbReference>
<feature type="region of interest" description="SAM motif I" evidence="4">
    <location>
        <begin position="58"/>
        <end position="67"/>
    </location>
</feature>
<organism evidence="6 7">
    <name type="scientific">Guillardia theta (strain CCMP2712)</name>
    <name type="common">Cryptophyte</name>
    <dbReference type="NCBI Taxonomy" id="905079"/>
    <lineage>
        <taxon>Eukaryota</taxon>
        <taxon>Cryptophyceae</taxon>
        <taxon>Pyrenomonadales</taxon>
        <taxon>Geminigeraceae</taxon>
        <taxon>Guillardia</taxon>
    </lineage>
</organism>
<dbReference type="PANTHER" id="PTHR44068:SF11">
    <property type="entry name" value="GERANYL DIPHOSPHATE 2-C-METHYLTRANSFERASE"/>
    <property type="match status" value="1"/>
</dbReference>
<evidence type="ECO:0000313" key="7">
    <source>
        <dbReference type="Proteomes" id="UP000011087"/>
    </source>
</evidence>
<evidence type="ECO:0000256" key="2">
    <source>
        <dbReference type="ARBA" id="ARBA00022679"/>
    </source>
</evidence>
<reference evidence="6" key="3">
    <citation type="submission" date="2016-03" db="UniProtKB">
        <authorList>
            <consortium name="EnsemblProtists"/>
        </authorList>
    </citation>
    <scope>IDENTIFICATION</scope>
</reference>
<reference evidence="7" key="1">
    <citation type="journal article" date="2012" name="Nature">
        <title>Algal genomes reveal evolutionary mosaicism and the fate of nucleomorphs.</title>
        <authorList>
            <consortium name="DOE Joint Genome Institute"/>
            <person name="Curtis B.A."/>
            <person name="Tanifuji G."/>
            <person name="Burki F."/>
            <person name="Gruber A."/>
            <person name="Irimia M."/>
            <person name="Maruyama S."/>
            <person name="Arias M.C."/>
            <person name="Ball S.G."/>
            <person name="Gile G.H."/>
            <person name="Hirakawa Y."/>
            <person name="Hopkins J.F."/>
            <person name="Kuo A."/>
            <person name="Rensing S.A."/>
            <person name="Schmutz J."/>
            <person name="Symeonidi A."/>
            <person name="Elias M."/>
            <person name="Eveleigh R.J."/>
            <person name="Herman E.K."/>
            <person name="Klute M.J."/>
            <person name="Nakayama T."/>
            <person name="Obornik M."/>
            <person name="Reyes-Prieto A."/>
            <person name="Armbrust E.V."/>
            <person name="Aves S.J."/>
            <person name="Beiko R.G."/>
            <person name="Coutinho P."/>
            <person name="Dacks J.B."/>
            <person name="Durnford D.G."/>
            <person name="Fast N.M."/>
            <person name="Green B.R."/>
            <person name="Grisdale C.J."/>
            <person name="Hempel F."/>
            <person name="Henrissat B."/>
            <person name="Hoppner M.P."/>
            <person name="Ishida K."/>
            <person name="Kim E."/>
            <person name="Koreny L."/>
            <person name="Kroth P.G."/>
            <person name="Liu Y."/>
            <person name="Malik S.B."/>
            <person name="Maier U.G."/>
            <person name="McRose D."/>
            <person name="Mock T."/>
            <person name="Neilson J.A."/>
            <person name="Onodera N.T."/>
            <person name="Poole A.M."/>
            <person name="Pritham E.J."/>
            <person name="Richards T.A."/>
            <person name="Rocap G."/>
            <person name="Roy S.W."/>
            <person name="Sarai C."/>
            <person name="Schaack S."/>
            <person name="Shirato S."/>
            <person name="Slamovits C.H."/>
            <person name="Spencer D.F."/>
            <person name="Suzuki S."/>
            <person name="Worden A.Z."/>
            <person name="Zauner S."/>
            <person name="Barry K."/>
            <person name="Bell C."/>
            <person name="Bharti A.K."/>
            <person name="Crow J.A."/>
            <person name="Grimwood J."/>
            <person name="Kramer R."/>
            <person name="Lindquist E."/>
            <person name="Lucas S."/>
            <person name="Salamov A."/>
            <person name="McFadden G.I."/>
            <person name="Lane C.E."/>
            <person name="Keeling P.J."/>
            <person name="Gray M.W."/>
            <person name="Grigoriev I.V."/>
            <person name="Archibald J.M."/>
        </authorList>
    </citation>
    <scope>NUCLEOTIDE SEQUENCE</scope>
    <source>
        <strain evidence="7">CCMP2712</strain>
    </source>
</reference>
<sequence>MANFYDQSSPLWEEVWGEHMHMGHYGQKGDEKKSDVQAQIDMVDRLLDWGQVSAPTHVLDVGCGVGGSSRHIARRYGCKVTGITLSPLQCEHAKERSRLAGLADQTQFMVADALKLPFEDESFDLIWSMESGEHMPGKKEWLEECKRVLKPGGRFLMATWTHRDTEMLSCGHLSNENLDISKYYYLPEWVSCSDYKMIAQELSFTDIRTDDWTDAVRPFWPAVWRSALSWQGLIKTLRKGIETLRGARAVLLMIRGFNKGLIRLGLLTAVKQ</sequence>
<feature type="region of interest" description="SAM motif III" evidence="4">
    <location>
        <begin position="148"/>
        <end position="157"/>
    </location>
</feature>
<evidence type="ECO:0000313" key="6">
    <source>
        <dbReference type="EnsemblProtists" id="EKX45940"/>
    </source>
</evidence>
<reference evidence="7" key="2">
    <citation type="submission" date="2012-11" db="EMBL/GenBank/DDBJ databases">
        <authorList>
            <person name="Kuo A."/>
            <person name="Curtis B.A."/>
            <person name="Tanifuji G."/>
            <person name="Burki F."/>
            <person name="Gruber A."/>
            <person name="Irimia M."/>
            <person name="Maruyama S."/>
            <person name="Arias M.C."/>
            <person name="Ball S.G."/>
            <person name="Gile G.H."/>
            <person name="Hirakawa Y."/>
            <person name="Hopkins J.F."/>
            <person name="Rensing S.A."/>
            <person name="Schmutz J."/>
            <person name="Symeonidi A."/>
            <person name="Elias M."/>
            <person name="Eveleigh R.J."/>
            <person name="Herman E.K."/>
            <person name="Klute M.J."/>
            <person name="Nakayama T."/>
            <person name="Obornik M."/>
            <person name="Reyes-Prieto A."/>
            <person name="Armbrust E.V."/>
            <person name="Aves S.J."/>
            <person name="Beiko R.G."/>
            <person name="Coutinho P."/>
            <person name="Dacks J.B."/>
            <person name="Durnford D.G."/>
            <person name="Fast N.M."/>
            <person name="Green B.R."/>
            <person name="Grisdale C."/>
            <person name="Hempe F."/>
            <person name="Henrissat B."/>
            <person name="Hoppner M.P."/>
            <person name="Ishida K.-I."/>
            <person name="Kim E."/>
            <person name="Koreny L."/>
            <person name="Kroth P.G."/>
            <person name="Liu Y."/>
            <person name="Malik S.-B."/>
            <person name="Maier U.G."/>
            <person name="McRose D."/>
            <person name="Mock T."/>
            <person name="Neilson J.A."/>
            <person name="Onodera N.T."/>
            <person name="Poole A.M."/>
            <person name="Pritham E.J."/>
            <person name="Richards T.A."/>
            <person name="Rocap G."/>
            <person name="Roy S.W."/>
            <person name="Sarai C."/>
            <person name="Schaack S."/>
            <person name="Shirato S."/>
            <person name="Slamovits C.H."/>
            <person name="Spencer D.F."/>
            <person name="Suzuki S."/>
            <person name="Worden A.Z."/>
            <person name="Zauner S."/>
            <person name="Barry K."/>
            <person name="Bell C."/>
            <person name="Bharti A.K."/>
            <person name="Crow J.A."/>
            <person name="Grimwood J."/>
            <person name="Kramer R."/>
            <person name="Lindquist E."/>
            <person name="Lucas S."/>
            <person name="Salamov A."/>
            <person name="McFadden G.I."/>
            <person name="Lane C.E."/>
            <person name="Keeling P.J."/>
            <person name="Gray M.W."/>
            <person name="Grigoriev I.V."/>
            <person name="Archibald J.M."/>
        </authorList>
    </citation>
    <scope>NUCLEOTIDE SEQUENCE</scope>
    <source>
        <strain evidence="7">CCMP2712</strain>
    </source>
</reference>
<keyword evidence="2 4" id="KW-0808">Transferase</keyword>
<dbReference type="AlphaFoldDB" id="A0A0C3TPV2"/>
<protein>
    <recommendedName>
        <fullName evidence="5">Polyketide synthase-like methyltransferase domain-containing protein</fullName>
    </recommendedName>
</protein>
<dbReference type="OMA" id="YCLPYVI"/>
<keyword evidence="3 4" id="KW-0949">S-adenosyl-L-methionine</keyword>
<dbReference type="InterPro" id="IPR013216">
    <property type="entry name" value="Methyltransf_11"/>
</dbReference>
<evidence type="ECO:0000256" key="4">
    <source>
        <dbReference type="PROSITE-ProRule" id="PRU00914"/>
    </source>
</evidence>
<accession>A0A0C3TPV2</accession>
<feature type="domain" description="Polyketide synthase-like methyltransferase" evidence="5">
    <location>
        <begin position="11"/>
        <end position="269"/>
    </location>
</feature>
<dbReference type="GO" id="GO:0008757">
    <property type="term" value="F:S-adenosylmethionine-dependent methyltransferase activity"/>
    <property type="evidence" value="ECO:0007669"/>
    <property type="project" value="InterPro"/>
</dbReference>
<dbReference type="CDD" id="cd02440">
    <property type="entry name" value="AdoMet_MTases"/>
    <property type="match status" value="1"/>
</dbReference>
<feature type="region of interest" description="SAM motif II" evidence="4">
    <location>
        <begin position="121"/>
        <end position="129"/>
    </location>
</feature>
<dbReference type="PANTHER" id="PTHR44068">
    <property type="entry name" value="ZGC:194242"/>
    <property type="match status" value="1"/>
</dbReference>
<dbReference type="InterPro" id="IPR029063">
    <property type="entry name" value="SAM-dependent_MTases_sf"/>
</dbReference>
<dbReference type="InterPro" id="IPR020803">
    <property type="entry name" value="MeTfrase_dom"/>
</dbReference>
<dbReference type="PROSITE" id="PS51581">
    <property type="entry name" value="SAM_GTMT"/>
    <property type="match status" value="1"/>
</dbReference>